<dbReference type="InterPro" id="IPR007685">
    <property type="entry name" value="RelA_SpoT"/>
</dbReference>
<evidence type="ECO:0000313" key="2">
    <source>
        <dbReference type="EMBL" id="CEO59384.1"/>
    </source>
</evidence>
<dbReference type="STRING" id="104259.A0A0F7VBT7"/>
<dbReference type="EMBL" id="CDHK01000003">
    <property type="protein sequence ID" value="CEO59384.1"/>
    <property type="molecule type" value="Genomic_DNA"/>
</dbReference>
<evidence type="ECO:0000313" key="3">
    <source>
        <dbReference type="Proteomes" id="UP000042958"/>
    </source>
</evidence>
<evidence type="ECO:0000259" key="1">
    <source>
        <dbReference type="SMART" id="SM00954"/>
    </source>
</evidence>
<keyword evidence="3" id="KW-1185">Reference proteome</keyword>
<dbReference type="PANTHER" id="PTHR41773:SF1">
    <property type="entry name" value="RELA_SPOT DOMAIN-CONTAINING PROTEIN"/>
    <property type="match status" value="1"/>
</dbReference>
<dbReference type="SMART" id="SM00954">
    <property type="entry name" value="RelA_SpoT"/>
    <property type="match status" value="1"/>
</dbReference>
<dbReference type="CDD" id="cd05399">
    <property type="entry name" value="NT_Rel-Spo_like"/>
    <property type="match status" value="1"/>
</dbReference>
<feature type="domain" description="RelA/SpoT" evidence="1">
    <location>
        <begin position="57"/>
        <end position="203"/>
    </location>
</feature>
<dbReference type="Pfam" id="PF04607">
    <property type="entry name" value="RelA_SpoT"/>
    <property type="match status" value="1"/>
</dbReference>
<dbReference type="GO" id="GO:0015969">
    <property type="term" value="P:guanosine tetraphosphate metabolic process"/>
    <property type="evidence" value="ECO:0007669"/>
    <property type="project" value="InterPro"/>
</dbReference>
<reference evidence="3" key="1">
    <citation type="journal article" date="2015" name="Genome Announc.">
        <title>Draft genome sequence of the fungus Penicillium brasilianum MG11.</title>
        <authorList>
            <person name="Horn F."/>
            <person name="Linde J."/>
            <person name="Mattern D.J."/>
            <person name="Walther G."/>
            <person name="Guthke R."/>
            <person name="Brakhage A.A."/>
            <person name="Valiante V."/>
        </authorList>
    </citation>
    <scope>NUCLEOTIDE SEQUENCE [LARGE SCALE GENOMIC DNA]</scope>
    <source>
        <strain evidence="3">MG11</strain>
    </source>
</reference>
<accession>A0A0F7VBT7</accession>
<proteinExistence type="predicted"/>
<dbReference type="AlphaFoldDB" id="A0A0F7VBT7"/>
<name>A0A0F7VBT7_PENBI</name>
<gene>
    <name evidence="2" type="ORF">PMG11_04060</name>
</gene>
<dbReference type="Proteomes" id="UP000042958">
    <property type="component" value="Unassembled WGS sequence"/>
</dbReference>
<organism evidence="2 3">
    <name type="scientific">Penicillium brasilianum</name>
    <dbReference type="NCBI Taxonomy" id="104259"/>
    <lineage>
        <taxon>Eukaryota</taxon>
        <taxon>Fungi</taxon>
        <taxon>Dikarya</taxon>
        <taxon>Ascomycota</taxon>
        <taxon>Pezizomycotina</taxon>
        <taxon>Eurotiomycetes</taxon>
        <taxon>Eurotiomycetidae</taxon>
        <taxon>Eurotiales</taxon>
        <taxon>Aspergillaceae</taxon>
        <taxon>Penicillium</taxon>
    </lineage>
</organism>
<dbReference type="SUPFAM" id="SSF81301">
    <property type="entry name" value="Nucleotidyltransferase"/>
    <property type="match status" value="1"/>
</dbReference>
<dbReference type="Gene3D" id="3.30.460.10">
    <property type="entry name" value="Beta Polymerase, domain 2"/>
    <property type="match status" value="1"/>
</dbReference>
<protein>
    <recommendedName>
        <fullName evidence="1">RelA/SpoT domain-containing protein</fullName>
    </recommendedName>
</protein>
<dbReference type="PANTHER" id="PTHR41773">
    <property type="entry name" value="GTP PYROPHOSPHATASE-RELATED"/>
    <property type="match status" value="1"/>
</dbReference>
<dbReference type="InterPro" id="IPR043519">
    <property type="entry name" value="NT_sf"/>
</dbReference>
<dbReference type="OrthoDB" id="4719016at2759"/>
<sequence>MSSDSDTDGSSKADSAVRSFYNQYIERKPLYEKVLVAVKKKCRHTLAENEISHFIESRVKDHQSLWKKLDQRKVDARYSSVKNIENDIVDICGVRIIFHYMTDQHKIKALLESIFHIQDVKFHSGGREHSQNSPDDKWGYQLRLPDYIGTHYRCFVKSEIFSEHFEGFSVAGVIAGTMIEVQVRSIMDDIWARYAHCIYKSEGPSHERQQSMLSDLRLGLEGVRNVTIKMQKFALLEEERRNRKFETNEEVGRCFRELIEADYQLKFIDHTGASSEALKSLLESIGKNTPVSLHELIKRYDFSDGPGSEYEEVKGLYRPMEFNIVLYLIDRVLLCHNSQDETILETEAVPAKRKMEIIMSTILWMSKLLQSPWSWIMKLASTPSQESPREGLFWLSLARQRGILTKGRHLNDDDKAILDDLWNLFKNYDERPIKLAFAMSSRGMIRDVVRERQEVNRAIEELLEAPNFRP</sequence>